<dbReference type="Pfam" id="PF26113">
    <property type="entry name" value="GH16_XgeA"/>
    <property type="match status" value="1"/>
</dbReference>
<feature type="domain" description="GH16" evidence="3">
    <location>
        <begin position="26"/>
        <end position="285"/>
    </location>
</feature>
<keyword evidence="2" id="KW-0472">Membrane</keyword>
<dbReference type="PANTHER" id="PTHR10963">
    <property type="entry name" value="GLYCOSYL HYDROLASE-RELATED"/>
    <property type="match status" value="1"/>
</dbReference>
<feature type="compositionally biased region" description="Low complexity" evidence="1">
    <location>
        <begin position="356"/>
        <end position="372"/>
    </location>
</feature>
<dbReference type="GO" id="GO:0009251">
    <property type="term" value="P:glucan catabolic process"/>
    <property type="evidence" value="ECO:0007669"/>
    <property type="project" value="TreeGrafter"/>
</dbReference>
<proteinExistence type="predicted"/>
<dbReference type="PANTHER" id="PTHR10963:SF24">
    <property type="entry name" value="GLYCOSIDASE C21B10.07-RELATED"/>
    <property type="match status" value="1"/>
</dbReference>
<comment type="caution">
    <text evidence="4">The sequence shown here is derived from an EMBL/GenBank/DDBJ whole genome shotgun (WGS) entry which is preliminary data.</text>
</comment>
<keyword evidence="5" id="KW-1185">Reference proteome</keyword>
<dbReference type="CDD" id="cd02181">
    <property type="entry name" value="GH16_fungal_Lam16A_glucanase"/>
    <property type="match status" value="1"/>
</dbReference>
<dbReference type="PROSITE" id="PS51762">
    <property type="entry name" value="GH16_2"/>
    <property type="match status" value="1"/>
</dbReference>
<accession>A0AAD7U2U7</accession>
<dbReference type="EMBL" id="JAPEVG010000009">
    <property type="protein sequence ID" value="KAJ8497069.1"/>
    <property type="molecule type" value="Genomic_DNA"/>
</dbReference>
<dbReference type="Proteomes" id="UP001215151">
    <property type="component" value="Unassembled WGS sequence"/>
</dbReference>
<evidence type="ECO:0000256" key="1">
    <source>
        <dbReference type="SAM" id="MobiDB-lite"/>
    </source>
</evidence>
<protein>
    <recommendedName>
        <fullName evidence="3">GH16 domain-containing protein</fullName>
    </recommendedName>
</protein>
<evidence type="ECO:0000313" key="5">
    <source>
        <dbReference type="Proteomes" id="UP001215151"/>
    </source>
</evidence>
<evidence type="ECO:0000259" key="3">
    <source>
        <dbReference type="PROSITE" id="PS51762"/>
    </source>
</evidence>
<dbReference type="InterPro" id="IPR050546">
    <property type="entry name" value="Glycosyl_Hydrlase_16"/>
</dbReference>
<dbReference type="FunFam" id="2.60.120.200:FF:000179">
    <property type="entry name" value="Unplaced genomic scaffold supercont1.19, whole genome shotgun sequence"/>
    <property type="match status" value="1"/>
</dbReference>
<dbReference type="Gene3D" id="2.60.120.200">
    <property type="match status" value="1"/>
</dbReference>
<sequence length="403" mass="42774">MRLTTLLAYPLILGVAPVFAVYSFVKEYSGSSFFSDWDFGNGTYDRTTHGHVNYLTEADAMSQNLTYINDAGHAVIRVDDFTTVIWENKRNSVRIQSNDFFPIGSVIVFDATHVPFGCSVWPGFWTKGPNWPLDGEIDIVESVNLLGHNQMSLHTLSGCNQPSSVKQLGQTIGTDCSAGADSATGCGVAETQPKSFGADFVSAGGGVWATQFDVSGVYIWFWTRKDVPDSVTNAQDSIDTSSWGTPSAAWPSASCNITKYFAPQQLVIDITLCGDWAGIPSLYQSMCGGPLGNGTYDTCYLQNVINTNGSNYADAYFEIASIKVFTVNETVLTPTLSGSSTVLTTATGFPSGPGTNSSGSDSGNAKKGSSNGSLGRETMFGSATVYVSTAATVVLAALSLALL</sequence>
<dbReference type="SUPFAM" id="SSF49899">
    <property type="entry name" value="Concanavalin A-like lectins/glucanases"/>
    <property type="match status" value="1"/>
</dbReference>
<feature type="region of interest" description="Disordered" evidence="1">
    <location>
        <begin position="347"/>
        <end position="372"/>
    </location>
</feature>
<keyword evidence="2" id="KW-1133">Transmembrane helix</keyword>
<dbReference type="InterPro" id="IPR013320">
    <property type="entry name" value="ConA-like_dom_sf"/>
</dbReference>
<name>A0AAD7U2U7_9APHY</name>
<evidence type="ECO:0000313" key="4">
    <source>
        <dbReference type="EMBL" id="KAJ8497069.1"/>
    </source>
</evidence>
<dbReference type="InterPro" id="IPR000757">
    <property type="entry name" value="Beta-glucanase-like"/>
</dbReference>
<evidence type="ECO:0000256" key="2">
    <source>
        <dbReference type="SAM" id="Phobius"/>
    </source>
</evidence>
<feature type="transmembrane region" description="Helical" evidence="2">
    <location>
        <begin position="379"/>
        <end position="402"/>
    </location>
</feature>
<gene>
    <name evidence="4" type="ORF">ONZ51_g747</name>
</gene>
<reference evidence="4" key="1">
    <citation type="submission" date="2022-11" db="EMBL/GenBank/DDBJ databases">
        <title>Genome Sequence of Cubamyces cubensis.</title>
        <authorList>
            <person name="Buettner E."/>
        </authorList>
    </citation>
    <scope>NUCLEOTIDE SEQUENCE</scope>
    <source>
        <strain evidence="4">MPL-01</strain>
    </source>
</reference>
<keyword evidence="2" id="KW-0812">Transmembrane</keyword>
<organism evidence="4 5">
    <name type="scientific">Trametes cubensis</name>
    <dbReference type="NCBI Taxonomy" id="1111947"/>
    <lineage>
        <taxon>Eukaryota</taxon>
        <taxon>Fungi</taxon>
        <taxon>Dikarya</taxon>
        <taxon>Basidiomycota</taxon>
        <taxon>Agaricomycotina</taxon>
        <taxon>Agaricomycetes</taxon>
        <taxon>Polyporales</taxon>
        <taxon>Polyporaceae</taxon>
        <taxon>Trametes</taxon>
    </lineage>
</organism>
<dbReference type="GO" id="GO:0004553">
    <property type="term" value="F:hydrolase activity, hydrolyzing O-glycosyl compounds"/>
    <property type="evidence" value="ECO:0007669"/>
    <property type="project" value="InterPro"/>
</dbReference>
<dbReference type="AlphaFoldDB" id="A0AAD7U2U7"/>